<dbReference type="EMBL" id="CP071182">
    <property type="protein sequence ID" value="QSO46844.1"/>
    <property type="molecule type" value="Genomic_DNA"/>
</dbReference>
<proteinExistence type="predicted"/>
<accession>A0A9X7VY49</accession>
<keyword evidence="3" id="KW-1185">Reference proteome</keyword>
<dbReference type="InterPro" id="IPR011009">
    <property type="entry name" value="Kinase-like_dom_sf"/>
</dbReference>
<dbReference type="SUPFAM" id="SSF56112">
    <property type="entry name" value="Protein kinase-like (PK-like)"/>
    <property type="match status" value="1"/>
</dbReference>
<dbReference type="Proteomes" id="UP000663505">
    <property type="component" value="Chromosome"/>
</dbReference>
<evidence type="ECO:0000313" key="3">
    <source>
        <dbReference type="Proteomes" id="UP000663505"/>
    </source>
</evidence>
<dbReference type="AlphaFoldDB" id="A0A9X7VY49"/>
<protein>
    <submittedName>
        <fullName evidence="2">Phosphotransferase</fullName>
    </submittedName>
</protein>
<dbReference type="InterPro" id="IPR002575">
    <property type="entry name" value="Aminoglycoside_PTrfase"/>
</dbReference>
<dbReference type="Pfam" id="PF01636">
    <property type="entry name" value="APH"/>
    <property type="match status" value="1"/>
</dbReference>
<feature type="domain" description="Aminoglycoside phosphotransferase" evidence="1">
    <location>
        <begin position="23"/>
        <end position="267"/>
    </location>
</feature>
<reference evidence="2 3" key="1">
    <citation type="submission" date="2021-02" db="EMBL/GenBank/DDBJ databases">
        <title>Alicyclobacillus curvatus sp. nov. and Alicyclobacillus mengziensis sp. nov., two acidophilic bacteria isolated from acid mine drainage.</title>
        <authorList>
            <person name="Huang Y."/>
        </authorList>
    </citation>
    <scope>NUCLEOTIDE SEQUENCE [LARGE SCALE GENOMIC DNA]</scope>
    <source>
        <strain evidence="2 3">S30H14</strain>
    </source>
</reference>
<evidence type="ECO:0000313" key="2">
    <source>
        <dbReference type="EMBL" id="QSO46844.1"/>
    </source>
</evidence>
<organism evidence="2 3">
    <name type="scientific">Alicyclobacillus mengziensis</name>
    <dbReference type="NCBI Taxonomy" id="2931921"/>
    <lineage>
        <taxon>Bacteria</taxon>
        <taxon>Bacillati</taxon>
        <taxon>Bacillota</taxon>
        <taxon>Bacilli</taxon>
        <taxon>Bacillales</taxon>
        <taxon>Alicyclobacillaceae</taxon>
        <taxon>Alicyclobacillus</taxon>
    </lineage>
</organism>
<dbReference type="RefSeq" id="WP_206656205.1">
    <property type="nucleotide sequence ID" value="NZ_CP071182.1"/>
</dbReference>
<dbReference type="KEGG" id="afx:JZ786_20805"/>
<sequence>MDLQSLFPHPIQRIHHFADVHPGQASDVWLVTTANEQAIVRTTRMSSQPTSDFWFGCRHLFGIDPTDVFAMEVVNQSLRPVSLISIPRVVRKATVHGVPFVVVEVISGEPVQSFLHLPAEAIYELGKGIASIHQLQRTTCGNFRGTLAYPVNQFHEHVAQLIPQLVTRFHSNDAAILSEMPWFVTEFERNGASPFAVPVLLDMDPTQFLTNGSRITGLIDTEVYAFGPPELDLVALEYLLDEPRAQAFQTGYRQLRDFPDLTRVRPLYRYLHLLLSVQGEVPLGQWMNHPILFR</sequence>
<name>A0A9X7VY49_9BACL</name>
<gene>
    <name evidence="2" type="ORF">JZ786_20805</name>
</gene>
<evidence type="ECO:0000259" key="1">
    <source>
        <dbReference type="Pfam" id="PF01636"/>
    </source>
</evidence>